<sequence>MSLVKENKTLVDELIAQITFGGKTKQQFLIKAQTQLFKVFGYTL</sequence>
<organism evidence="1">
    <name type="scientific">Lactiplantibacillus plantarum subsp. plantarum</name>
    <dbReference type="NCBI Taxonomy" id="337330"/>
    <lineage>
        <taxon>Bacteria</taxon>
        <taxon>Bacillati</taxon>
        <taxon>Bacillota</taxon>
        <taxon>Bacilli</taxon>
        <taxon>Lactobacillales</taxon>
        <taxon>Lactobacillaceae</taxon>
        <taxon>Lactiplantibacillus</taxon>
    </lineage>
</organism>
<accession>T1WIT7</accession>
<proteinExistence type="predicted"/>
<dbReference type="AlphaFoldDB" id="T1WIT7"/>
<dbReference type="EMBL" id="KF032708">
    <property type="protein sequence ID" value="AGU28214.1"/>
    <property type="molecule type" value="Genomic_DNA"/>
</dbReference>
<reference evidence="1" key="1">
    <citation type="submission" date="2013-05" db="EMBL/GenBank/DDBJ databases">
        <authorList>
            <person name="Song D."/>
            <person name="Gu Q."/>
        </authorList>
    </citation>
    <scope>NUCLEOTIDE SEQUENCE</scope>
    <source>
        <strain evidence="1">ZJ5</strain>
    </source>
</reference>
<dbReference type="SMR" id="T1WIT7"/>
<name>T1WIT7_LACPN</name>
<reference evidence="1" key="2">
    <citation type="journal article" date="2014" name="PLoS ONE">
        <title>Purification and Characterization of Plantaricin ZJ5, a New Bacteriocin Produced by Lactobacillus plantarum ZJ5.</title>
        <authorList>
            <person name="Song D.F."/>
            <person name="Zhu M.Y."/>
            <person name="Gu Q."/>
        </authorList>
    </citation>
    <scope>NUCLEOTIDE SEQUENCE</scope>
    <source>
        <strain evidence="1">ZJ5</strain>
    </source>
</reference>
<evidence type="ECO:0000313" key="1">
    <source>
        <dbReference type="EMBL" id="AGU28214.1"/>
    </source>
</evidence>
<protein>
    <submittedName>
        <fullName evidence="1">Plantaricin</fullName>
    </submittedName>
</protein>